<evidence type="ECO:0000256" key="14">
    <source>
        <dbReference type="ARBA" id="ARBA00023002"/>
    </source>
</evidence>
<dbReference type="InterPro" id="IPR036250">
    <property type="entry name" value="AcylCo_DH-like_C"/>
</dbReference>
<evidence type="ECO:0000256" key="19">
    <source>
        <dbReference type="ARBA" id="ARBA00049140"/>
    </source>
</evidence>
<evidence type="ECO:0000256" key="9">
    <source>
        <dbReference type="ARBA" id="ARBA00022792"/>
    </source>
</evidence>
<keyword evidence="7" id="KW-0677">Repeat</keyword>
<dbReference type="SUPFAM" id="SSF56645">
    <property type="entry name" value="Acyl-CoA dehydrogenase NM domain-like"/>
    <property type="match status" value="1"/>
</dbReference>
<comment type="catalytic activity">
    <reaction evidence="19">
        <text>eicosanoyl-CoA + oxidized [electron-transfer flavoprotein] + H(+) = (2E)-eicosenoyl-CoA + reduced [electron-transfer flavoprotein]</text>
        <dbReference type="Rhea" id="RHEA:47236"/>
        <dbReference type="Rhea" id="RHEA-COMP:10685"/>
        <dbReference type="Rhea" id="RHEA-COMP:10686"/>
        <dbReference type="ChEBI" id="CHEBI:15378"/>
        <dbReference type="ChEBI" id="CHEBI:57380"/>
        <dbReference type="ChEBI" id="CHEBI:57692"/>
        <dbReference type="ChEBI" id="CHEBI:58307"/>
        <dbReference type="ChEBI" id="CHEBI:74691"/>
    </reaction>
    <physiologicalReaction direction="left-to-right" evidence="19">
        <dbReference type="Rhea" id="RHEA:47237"/>
    </physiologicalReaction>
</comment>
<dbReference type="Gene3D" id="1.10.540.10">
    <property type="entry name" value="Acyl-CoA dehydrogenase/oxidase, N-terminal domain"/>
    <property type="match status" value="1"/>
</dbReference>
<keyword evidence="8 21" id="KW-0863">Zinc-finger</keyword>
<dbReference type="Gene3D" id="1.20.140.10">
    <property type="entry name" value="Butyryl-CoA Dehydrogenase, subunit A, domain 3"/>
    <property type="match status" value="2"/>
</dbReference>
<keyword evidence="16" id="KW-0472">Membrane</keyword>
<accession>A0A8S1D7U8</accession>
<feature type="domain" description="C2H2-type" evidence="22">
    <location>
        <begin position="915"/>
        <end position="942"/>
    </location>
</feature>
<keyword evidence="24" id="KW-1185">Reference proteome</keyword>
<evidence type="ECO:0000256" key="13">
    <source>
        <dbReference type="ARBA" id="ARBA00022990"/>
    </source>
</evidence>
<dbReference type="InterPro" id="IPR049448">
    <property type="entry name" value="ACAD9/ACADV-like_C"/>
</dbReference>
<evidence type="ECO:0000256" key="4">
    <source>
        <dbReference type="ARBA" id="ARBA00022553"/>
    </source>
</evidence>
<dbReference type="InterPro" id="IPR006091">
    <property type="entry name" value="Acyl-CoA_Oxase/DH_mid-dom"/>
</dbReference>
<evidence type="ECO:0000256" key="7">
    <source>
        <dbReference type="ARBA" id="ARBA00022737"/>
    </source>
</evidence>
<organism evidence="23 24">
    <name type="scientific">Cloeon dipterum</name>
    <dbReference type="NCBI Taxonomy" id="197152"/>
    <lineage>
        <taxon>Eukaryota</taxon>
        <taxon>Metazoa</taxon>
        <taxon>Ecdysozoa</taxon>
        <taxon>Arthropoda</taxon>
        <taxon>Hexapoda</taxon>
        <taxon>Insecta</taxon>
        <taxon>Pterygota</taxon>
        <taxon>Palaeoptera</taxon>
        <taxon>Ephemeroptera</taxon>
        <taxon>Pisciforma</taxon>
        <taxon>Baetidae</taxon>
        <taxon>Cloeon</taxon>
    </lineage>
</organism>
<gene>
    <name evidence="23" type="ORF">CLODIP_2_CD04917</name>
</gene>
<evidence type="ECO:0000256" key="11">
    <source>
        <dbReference type="ARBA" id="ARBA00022833"/>
    </source>
</evidence>
<keyword evidence="9" id="KW-0999">Mitochondrion inner membrane</keyword>
<keyword evidence="5" id="KW-0285">Flavoprotein</keyword>
<dbReference type="InterPro" id="IPR046373">
    <property type="entry name" value="Acyl-CoA_Oxase/DH_mid-dom_sf"/>
</dbReference>
<evidence type="ECO:0000256" key="12">
    <source>
        <dbReference type="ARBA" id="ARBA00022946"/>
    </source>
</evidence>
<dbReference type="Pfam" id="PF21343">
    <property type="entry name" value="ACAD9-ACADV_C"/>
    <property type="match status" value="1"/>
</dbReference>
<dbReference type="PANTHER" id="PTHR43884">
    <property type="entry name" value="ACYL-COA DEHYDROGENASE"/>
    <property type="match status" value="1"/>
</dbReference>
<comment type="caution">
    <text evidence="23">The sequence shown here is derived from an EMBL/GenBank/DDBJ whole genome shotgun (WGS) entry which is preliminary data.</text>
</comment>
<dbReference type="Pfam" id="PF00096">
    <property type="entry name" value="zf-C2H2"/>
    <property type="match status" value="4"/>
</dbReference>
<dbReference type="Gene3D" id="3.30.160.60">
    <property type="entry name" value="Classic Zinc Finger"/>
    <property type="match status" value="4"/>
</dbReference>
<dbReference type="InterPro" id="IPR037069">
    <property type="entry name" value="AcylCoA_DH/ox_N_sf"/>
</dbReference>
<dbReference type="FunFam" id="1.10.540.10:FF:000001">
    <property type="entry name" value="Very long-chain-specific acyl-CoA dehydrogenase, mitochondrial"/>
    <property type="match status" value="1"/>
</dbReference>
<evidence type="ECO:0000256" key="15">
    <source>
        <dbReference type="ARBA" id="ARBA00023128"/>
    </source>
</evidence>
<dbReference type="InterPro" id="IPR036236">
    <property type="entry name" value="Znf_C2H2_sf"/>
</dbReference>
<keyword evidence="10" id="KW-0274">FAD</keyword>
<dbReference type="PROSITE" id="PS00028">
    <property type="entry name" value="ZINC_FINGER_C2H2_1"/>
    <property type="match status" value="6"/>
</dbReference>
<feature type="domain" description="C2H2-type" evidence="22">
    <location>
        <begin position="972"/>
        <end position="999"/>
    </location>
</feature>
<dbReference type="InterPro" id="IPR009075">
    <property type="entry name" value="AcylCo_DH/oxidase_C"/>
</dbReference>
<keyword evidence="11" id="KW-0862">Zinc</keyword>
<evidence type="ECO:0000256" key="18">
    <source>
        <dbReference type="ARBA" id="ARBA00049038"/>
    </source>
</evidence>
<comment type="catalytic activity">
    <reaction evidence="17">
        <text>oxidized [electron-transfer flavoprotein] + hexadecanoyl-CoA + H(+) = (2E)-hexadecenoyl-CoA + reduced [electron-transfer flavoprotein]</text>
        <dbReference type="Rhea" id="RHEA:43448"/>
        <dbReference type="Rhea" id="RHEA-COMP:10685"/>
        <dbReference type="Rhea" id="RHEA-COMP:10686"/>
        <dbReference type="ChEBI" id="CHEBI:15378"/>
        <dbReference type="ChEBI" id="CHEBI:57379"/>
        <dbReference type="ChEBI" id="CHEBI:57692"/>
        <dbReference type="ChEBI" id="CHEBI:58307"/>
        <dbReference type="ChEBI" id="CHEBI:61526"/>
    </reaction>
    <physiologicalReaction direction="left-to-right" evidence="17">
        <dbReference type="Rhea" id="RHEA:43449"/>
    </physiologicalReaction>
</comment>
<dbReference type="FunFam" id="3.30.160.60:FF:001049">
    <property type="entry name" value="zinc finger protein 319"/>
    <property type="match status" value="1"/>
</dbReference>
<dbReference type="OrthoDB" id="354at2759"/>
<dbReference type="SUPFAM" id="SSF47203">
    <property type="entry name" value="Acyl-CoA dehydrogenase C-terminal domain-like"/>
    <property type="match status" value="1"/>
</dbReference>
<evidence type="ECO:0000256" key="8">
    <source>
        <dbReference type="ARBA" id="ARBA00022771"/>
    </source>
</evidence>
<feature type="domain" description="C2H2-type" evidence="22">
    <location>
        <begin position="943"/>
        <end position="971"/>
    </location>
</feature>
<evidence type="ECO:0000256" key="2">
    <source>
        <dbReference type="ARBA" id="ARBA00004637"/>
    </source>
</evidence>
<dbReference type="GO" id="GO:0050660">
    <property type="term" value="F:flavin adenine dinucleotide binding"/>
    <property type="evidence" value="ECO:0007669"/>
    <property type="project" value="InterPro"/>
</dbReference>
<name>A0A8S1D7U8_9INSE</name>
<protein>
    <recommendedName>
        <fullName evidence="22">C2H2-type domain-containing protein</fullName>
    </recommendedName>
</protein>
<dbReference type="SUPFAM" id="SSF57667">
    <property type="entry name" value="beta-beta-alpha zinc fingers"/>
    <property type="match status" value="3"/>
</dbReference>
<dbReference type="Proteomes" id="UP000494165">
    <property type="component" value="Unassembled WGS sequence"/>
</dbReference>
<dbReference type="Pfam" id="PF02771">
    <property type="entry name" value="Acyl-CoA_dh_N"/>
    <property type="match status" value="1"/>
</dbReference>
<dbReference type="InterPro" id="IPR013087">
    <property type="entry name" value="Znf_C2H2_type"/>
</dbReference>
<dbReference type="GO" id="GO:0006631">
    <property type="term" value="P:fatty acid metabolic process"/>
    <property type="evidence" value="ECO:0007669"/>
    <property type="project" value="UniProtKB-ARBA"/>
</dbReference>
<dbReference type="PROSITE" id="PS50157">
    <property type="entry name" value="ZINC_FINGER_C2H2_2"/>
    <property type="match status" value="6"/>
</dbReference>
<feature type="domain" description="C2H2-type" evidence="22">
    <location>
        <begin position="831"/>
        <end position="859"/>
    </location>
</feature>
<evidence type="ECO:0000256" key="10">
    <source>
        <dbReference type="ARBA" id="ARBA00022827"/>
    </source>
</evidence>
<dbReference type="SMART" id="SM00355">
    <property type="entry name" value="ZnF_C2H2"/>
    <property type="match status" value="7"/>
</dbReference>
<evidence type="ECO:0000256" key="6">
    <source>
        <dbReference type="ARBA" id="ARBA00022723"/>
    </source>
</evidence>
<keyword evidence="14" id="KW-0560">Oxidoreductase</keyword>
<comment type="catalytic activity">
    <reaction evidence="18">
        <text>tetradecanoyl-CoA + oxidized [electron-transfer flavoprotein] + H(+) = (2E)-tetradecenoyl-CoA + reduced [electron-transfer flavoprotein]</text>
        <dbReference type="Rhea" id="RHEA:47316"/>
        <dbReference type="Rhea" id="RHEA-COMP:10685"/>
        <dbReference type="Rhea" id="RHEA-COMP:10686"/>
        <dbReference type="ChEBI" id="CHEBI:15378"/>
        <dbReference type="ChEBI" id="CHEBI:57385"/>
        <dbReference type="ChEBI" id="CHEBI:57692"/>
        <dbReference type="ChEBI" id="CHEBI:58307"/>
        <dbReference type="ChEBI" id="CHEBI:61405"/>
    </reaction>
    <physiologicalReaction direction="left-to-right" evidence="18">
        <dbReference type="Rhea" id="RHEA:47317"/>
    </physiologicalReaction>
</comment>
<comment type="similarity">
    <text evidence="3">Belongs to the acyl-CoA dehydrogenase family.</text>
</comment>
<dbReference type="GO" id="GO:0005634">
    <property type="term" value="C:nucleus"/>
    <property type="evidence" value="ECO:0007669"/>
    <property type="project" value="UniProtKB-ARBA"/>
</dbReference>
<evidence type="ECO:0000259" key="22">
    <source>
        <dbReference type="PROSITE" id="PS50157"/>
    </source>
</evidence>
<dbReference type="PANTHER" id="PTHR43884:SF9">
    <property type="entry name" value="COMPLEX I ASSEMBLY FACTOR ACAD9, MITOCHONDRIAL"/>
    <property type="match status" value="1"/>
</dbReference>
<reference evidence="23 24" key="1">
    <citation type="submission" date="2020-04" db="EMBL/GenBank/DDBJ databases">
        <authorList>
            <person name="Alioto T."/>
            <person name="Alioto T."/>
            <person name="Gomez Garrido J."/>
        </authorList>
    </citation>
    <scope>NUCLEOTIDE SEQUENCE [LARGE SCALE GENOMIC DNA]</scope>
</reference>
<dbReference type="AlphaFoldDB" id="A0A8S1D7U8"/>
<evidence type="ECO:0000256" key="3">
    <source>
        <dbReference type="ARBA" id="ARBA00009347"/>
    </source>
</evidence>
<keyword evidence="15" id="KW-0496">Mitochondrion</keyword>
<dbReference type="Gene3D" id="2.40.110.10">
    <property type="entry name" value="Butyryl-CoA Dehydrogenase, subunit A, domain 2"/>
    <property type="match status" value="1"/>
</dbReference>
<dbReference type="EMBL" id="CADEPI010000126">
    <property type="protein sequence ID" value="CAB3376295.1"/>
    <property type="molecule type" value="Genomic_DNA"/>
</dbReference>
<comment type="subcellular location">
    <subcellularLocation>
        <location evidence="2">Mitochondrion inner membrane</location>
        <topology evidence="2">Peripheral membrane protein</topology>
    </subcellularLocation>
</comment>
<keyword evidence="6" id="KW-0479">Metal-binding</keyword>
<evidence type="ECO:0000256" key="5">
    <source>
        <dbReference type="ARBA" id="ARBA00022630"/>
    </source>
</evidence>
<dbReference type="PROSITE" id="PS00072">
    <property type="entry name" value="ACYL_COA_DH_1"/>
    <property type="match status" value="1"/>
</dbReference>
<evidence type="ECO:0000256" key="21">
    <source>
        <dbReference type="PROSITE-ProRule" id="PRU00042"/>
    </source>
</evidence>
<dbReference type="Pfam" id="PF02770">
    <property type="entry name" value="Acyl-CoA_dh_M"/>
    <property type="match status" value="1"/>
</dbReference>
<evidence type="ECO:0000313" key="24">
    <source>
        <dbReference type="Proteomes" id="UP000494165"/>
    </source>
</evidence>
<dbReference type="GO" id="GO:0003995">
    <property type="term" value="F:acyl-CoA dehydrogenase activity"/>
    <property type="evidence" value="ECO:0007669"/>
    <property type="project" value="InterPro"/>
</dbReference>
<dbReference type="GO" id="GO:0005743">
    <property type="term" value="C:mitochondrial inner membrane"/>
    <property type="evidence" value="ECO:0007669"/>
    <property type="project" value="UniProtKB-SubCell"/>
</dbReference>
<evidence type="ECO:0000256" key="1">
    <source>
        <dbReference type="ARBA" id="ARBA00001974"/>
    </source>
</evidence>
<comment type="catalytic activity">
    <reaction evidence="20">
        <text>octadecanoyl-CoA + oxidized [electron-transfer flavoprotein] + H(+) = (2E)-octadecenoyl-CoA + reduced [electron-transfer flavoprotein]</text>
        <dbReference type="Rhea" id="RHEA:47240"/>
        <dbReference type="Rhea" id="RHEA-COMP:10685"/>
        <dbReference type="Rhea" id="RHEA-COMP:10686"/>
        <dbReference type="ChEBI" id="CHEBI:15378"/>
        <dbReference type="ChEBI" id="CHEBI:57394"/>
        <dbReference type="ChEBI" id="CHEBI:57692"/>
        <dbReference type="ChEBI" id="CHEBI:58307"/>
        <dbReference type="ChEBI" id="CHEBI:71412"/>
    </reaction>
    <physiologicalReaction direction="left-to-right" evidence="20">
        <dbReference type="Rhea" id="RHEA:47241"/>
    </physiologicalReaction>
</comment>
<evidence type="ECO:0000313" key="23">
    <source>
        <dbReference type="EMBL" id="CAB3376295.1"/>
    </source>
</evidence>
<proteinExistence type="inferred from homology"/>
<keyword evidence="12" id="KW-0809">Transit peptide</keyword>
<dbReference type="FunFam" id="1.20.140.10:FF:000008">
    <property type="entry name" value="acyl-CoA dehydrogenase family member 9, mitochondrial"/>
    <property type="match status" value="1"/>
</dbReference>
<keyword evidence="13" id="KW-0007">Acetylation</keyword>
<evidence type="ECO:0000256" key="17">
    <source>
        <dbReference type="ARBA" id="ARBA00047916"/>
    </source>
</evidence>
<dbReference type="InterPro" id="IPR009100">
    <property type="entry name" value="AcylCoA_DH/oxidase_NM_dom_sf"/>
</dbReference>
<evidence type="ECO:0000256" key="16">
    <source>
        <dbReference type="ARBA" id="ARBA00023136"/>
    </source>
</evidence>
<feature type="domain" description="C2H2-type" evidence="22">
    <location>
        <begin position="858"/>
        <end position="883"/>
    </location>
</feature>
<evidence type="ECO:0000256" key="20">
    <source>
        <dbReference type="ARBA" id="ARBA00049224"/>
    </source>
</evidence>
<dbReference type="PROSITE" id="PS00073">
    <property type="entry name" value="ACYL_COA_DH_2"/>
    <property type="match status" value="1"/>
</dbReference>
<dbReference type="GO" id="GO:0008270">
    <property type="term" value="F:zinc ion binding"/>
    <property type="evidence" value="ECO:0007669"/>
    <property type="project" value="UniProtKB-KW"/>
</dbReference>
<comment type="cofactor">
    <cofactor evidence="1">
        <name>FAD</name>
        <dbReference type="ChEBI" id="CHEBI:57692"/>
    </cofactor>
</comment>
<sequence length="1041" mass="116151">MKHINIQKYSHLKSAVATYSIDENAVFGQFIFVANGAKGHLNVRQSEGHVVGRLHENFPPLLARVRKMLCGVRGVLRARRVAGVLCRTAASEVGQPLTADTVLADKYEKKRTQAKPFAKELFLGRVDYDLFAYPEVLDPERLQTLNEMVAPIEKFFNERLDSRAIDREAKIPPEVLNALKEMGLFGQQIPEEFGGLGLNATEFARIAEVTALDGSVAVTLAAHQSIGLKGLLICGTEEQKRKYLPRLATGEWVAAFCLTEPSSGSDAASIQTRATLDKDGKTWRLNGGKIWISNGGIADFFTVFAKTEQFDEIGQKEDKVTAFVVERGFGGITSGKPEDKLGIRGSNTTEVHFDNTPIPMENVLGEVGGGFKVAMNILNSGRFSMGSSSAGVLKKLIKLVTTHATERKQFGKQLKEFGLIKEKVAKLSVDVYAMESMAYMTAGILDLYDNPDCAMEAAMVKVYSSEAAWTGVSECLQILGGLGYMKDYPYERYLRDSRIMMIFEGTNEIMRIFISLLGLQHAGAELSETVRKARNPLLYPGYTYRLLRMNFRHTMDAPKMNLRLKGYTHPSLEAATNNVEYCVLRLQYATMIVLQRYGKGVIDAQLELRRVADIAINVYAAFASVSRASRSYCIGLHNAEYELVLAQTVALKTLALVKQYVGELEVGPLNGLDQAHMDIGKKLHQSEVILDYAFSIKTESISDTQDCVSILVTALQDLQNGINDIIVQSQRPAINWCKEEIISPLNEVPLDDPFHDAENFVSDETQQLDAAGLLVHWDDKQEATEDPVIVIKNIDKDAASLEVLNSVFDAVSEKSWTESEPQEPLDEVQQFECLNCNETFSDAGELEAHRAKNHTLPTACDLCGKALSSVSALQAHCKKEHGGAGCFSCPTCKKRFMLRLSYDRHLKTHNPSLTAVCEICGKAFKRADYMKRHYMMHSQKKPHKCDKCEKTFSNPSSLKIHKNQVHDQVKEHSCEKCGKKFARADKLKDHMKRHDNVRSHSCEFCGRKYVEKRDLRKHLEKCGMNKSVMNKTNIAKHADPT</sequence>
<dbReference type="Pfam" id="PF00441">
    <property type="entry name" value="Acyl-CoA_dh_1"/>
    <property type="match status" value="1"/>
</dbReference>
<feature type="domain" description="C2H2-type" evidence="22">
    <location>
        <begin position="887"/>
        <end position="914"/>
    </location>
</feature>
<dbReference type="FunFam" id="2.40.110.10:FF:000006">
    <property type="entry name" value="very long-chain specific acyl-CoA dehydrogenase, mitochondrial"/>
    <property type="match status" value="1"/>
</dbReference>
<dbReference type="FunFam" id="3.30.160.60:FF:000446">
    <property type="entry name" value="Zinc finger protein"/>
    <property type="match status" value="1"/>
</dbReference>
<keyword evidence="4" id="KW-0597">Phosphoprotein</keyword>
<dbReference type="InterPro" id="IPR013786">
    <property type="entry name" value="AcylCoA_DH/ox_N"/>
</dbReference>
<dbReference type="InterPro" id="IPR006089">
    <property type="entry name" value="Acyl-CoA_DH_CS"/>
</dbReference>